<dbReference type="AlphaFoldDB" id="A0A5C8HSR9"/>
<comment type="caution">
    <text evidence="9">The sequence shown here is derived from an EMBL/GenBank/DDBJ whole genome shotgun (WGS) entry which is preliminary data.</text>
</comment>
<dbReference type="RefSeq" id="WP_147824987.1">
    <property type="nucleotide sequence ID" value="NZ_BAAARG010000001.1"/>
</dbReference>
<dbReference type="GO" id="GO:0030203">
    <property type="term" value="P:glycosaminoglycan metabolic process"/>
    <property type="evidence" value="ECO:0007669"/>
    <property type="project" value="TreeGrafter"/>
</dbReference>
<evidence type="ECO:0000259" key="8">
    <source>
        <dbReference type="Pfam" id="PF02838"/>
    </source>
</evidence>
<dbReference type="SUPFAM" id="SSF55545">
    <property type="entry name" value="beta-N-acetylhexosaminidase-like domain"/>
    <property type="match status" value="1"/>
</dbReference>
<dbReference type="SUPFAM" id="SSF51445">
    <property type="entry name" value="(Trans)glycosidases"/>
    <property type="match status" value="1"/>
</dbReference>
<evidence type="ECO:0000313" key="10">
    <source>
        <dbReference type="Proteomes" id="UP000321196"/>
    </source>
</evidence>
<dbReference type="InterPro" id="IPR017853">
    <property type="entry name" value="GH"/>
</dbReference>
<organism evidence="9 10">
    <name type="scientific">Microbacterium mitrae</name>
    <dbReference type="NCBI Taxonomy" id="664640"/>
    <lineage>
        <taxon>Bacteria</taxon>
        <taxon>Bacillati</taxon>
        <taxon>Actinomycetota</taxon>
        <taxon>Actinomycetes</taxon>
        <taxon>Micrococcales</taxon>
        <taxon>Microbacteriaceae</taxon>
        <taxon>Microbacterium</taxon>
    </lineage>
</organism>
<reference evidence="9 10" key="1">
    <citation type="submission" date="2019-08" db="EMBL/GenBank/DDBJ databases">
        <authorList>
            <person name="Dong K."/>
        </authorList>
    </citation>
    <scope>NUCLEOTIDE SEQUENCE [LARGE SCALE GENOMIC DNA]</scope>
    <source>
        <strain evidence="9 10">M4-8</strain>
    </source>
</reference>
<evidence type="ECO:0000256" key="4">
    <source>
        <dbReference type="ARBA" id="ARBA00022801"/>
    </source>
</evidence>
<evidence type="ECO:0000259" key="7">
    <source>
        <dbReference type="Pfam" id="PF00728"/>
    </source>
</evidence>
<dbReference type="Pfam" id="PF00728">
    <property type="entry name" value="Glyco_hydro_20"/>
    <property type="match status" value="2"/>
</dbReference>
<evidence type="ECO:0000313" key="9">
    <source>
        <dbReference type="EMBL" id="TXK06178.1"/>
    </source>
</evidence>
<evidence type="ECO:0000256" key="5">
    <source>
        <dbReference type="ARBA" id="ARBA00023295"/>
    </source>
</evidence>
<dbReference type="PRINTS" id="PR00738">
    <property type="entry name" value="GLHYDRLASE20"/>
</dbReference>
<comment type="similarity">
    <text evidence="2">Belongs to the glycosyl hydrolase 20 family.</text>
</comment>
<dbReference type="PANTHER" id="PTHR22600:SF57">
    <property type="entry name" value="BETA-N-ACETYLHEXOSAMINIDASE"/>
    <property type="match status" value="1"/>
</dbReference>
<dbReference type="InterPro" id="IPR025705">
    <property type="entry name" value="Beta_hexosaminidase_sua/sub"/>
</dbReference>
<evidence type="ECO:0000256" key="2">
    <source>
        <dbReference type="ARBA" id="ARBA00006285"/>
    </source>
</evidence>
<dbReference type="Gene3D" id="3.30.379.10">
    <property type="entry name" value="Chitobiase/beta-hexosaminidase domain 2-like"/>
    <property type="match status" value="1"/>
</dbReference>
<dbReference type="InterPro" id="IPR029018">
    <property type="entry name" value="Hex-like_dom2"/>
</dbReference>
<keyword evidence="4 9" id="KW-0378">Hydrolase</keyword>
<dbReference type="InterPro" id="IPR015882">
    <property type="entry name" value="HEX_bac_N"/>
</dbReference>
<sequence>MTFAATTPPLVPLPVSFDSAPAVRLSAQSRVLAPAELQREAQELANAIATRTGLELAVAEGADGIDGDIVFALETDAPASTDAPGSADAYRIDTSGGLVSISASATAGAFWAMQTLRQLLAQDEDGWYVTGAVIADEPRYAYRGVMLDVARHFFGVDDVKRYIDAMSAYKFNVLHLHLTDDQGWRLHSDAYPELTEKASASSALGDPGGYYTAADYEEIVSYAASRHMTIVPEVDMPGHTHAVTLAYPEFTKDTVIMDSVIETAKLFGDDLPVHGTTYTGWGVGFSSLKINDPATDAFVSDIFREIASATPGPFIHLGGDESLGTTEEDFASFIAMASRAVQATGKTAIAWHEAGKAADLAPGTIGQYWGFVEPQPGYAEEARAFVAKGGALILSPADVSYLDMKPTADYPIGLVWANGPTAVEAAYSWEPTDVISGVAPEAILGVEAPMWSESARTIDDVFSLAFPRAAAIAEIAWSPQLSPLRTWESFRGRIASHPQAWQSERITFHDSEEITWVTA</sequence>
<evidence type="ECO:0000256" key="3">
    <source>
        <dbReference type="ARBA" id="ARBA00012663"/>
    </source>
</evidence>
<dbReference type="Proteomes" id="UP000321196">
    <property type="component" value="Unassembled WGS sequence"/>
</dbReference>
<dbReference type="Pfam" id="PF02838">
    <property type="entry name" value="Glyco_hydro_20b"/>
    <property type="match status" value="1"/>
</dbReference>
<protein>
    <recommendedName>
        <fullName evidence="3">beta-N-acetylhexosaminidase</fullName>
        <ecNumber evidence="3">3.2.1.52</ecNumber>
    </recommendedName>
</protein>
<dbReference type="OrthoDB" id="9763537at2"/>
<dbReference type="InterPro" id="IPR015883">
    <property type="entry name" value="Glyco_hydro_20_cat"/>
</dbReference>
<dbReference type="GO" id="GO:0016020">
    <property type="term" value="C:membrane"/>
    <property type="evidence" value="ECO:0007669"/>
    <property type="project" value="TreeGrafter"/>
</dbReference>
<accession>A0A5C8HSR9</accession>
<dbReference type="PANTHER" id="PTHR22600">
    <property type="entry name" value="BETA-HEXOSAMINIDASE"/>
    <property type="match status" value="1"/>
</dbReference>
<keyword evidence="5" id="KW-0326">Glycosidase</keyword>
<feature type="active site" description="Proton donor" evidence="6">
    <location>
        <position position="321"/>
    </location>
</feature>
<proteinExistence type="inferred from homology"/>
<dbReference type="EC" id="3.2.1.52" evidence="3"/>
<dbReference type="CDD" id="cd06568">
    <property type="entry name" value="GH20_SpHex_like"/>
    <property type="match status" value="1"/>
</dbReference>
<evidence type="ECO:0000256" key="1">
    <source>
        <dbReference type="ARBA" id="ARBA00001231"/>
    </source>
</evidence>
<feature type="domain" description="Glycoside hydrolase family 20 catalytic" evidence="7">
    <location>
        <begin position="326"/>
        <end position="479"/>
    </location>
</feature>
<evidence type="ECO:0000256" key="6">
    <source>
        <dbReference type="PIRSR" id="PIRSR625705-1"/>
    </source>
</evidence>
<dbReference type="Gene3D" id="3.20.20.80">
    <property type="entry name" value="Glycosidases"/>
    <property type="match status" value="1"/>
</dbReference>
<feature type="domain" description="Beta-hexosaminidase bacterial type N-terminal" evidence="8">
    <location>
        <begin position="8"/>
        <end position="136"/>
    </location>
</feature>
<keyword evidence="10" id="KW-1185">Reference proteome</keyword>
<feature type="domain" description="Glycoside hydrolase family 20 catalytic" evidence="7">
    <location>
        <begin position="140"/>
        <end position="322"/>
    </location>
</feature>
<dbReference type="EMBL" id="VRSW01000001">
    <property type="protein sequence ID" value="TXK06178.1"/>
    <property type="molecule type" value="Genomic_DNA"/>
</dbReference>
<gene>
    <name evidence="9" type="ORF">FVP60_04255</name>
</gene>
<name>A0A5C8HSR9_9MICO</name>
<dbReference type="GO" id="GO:0004563">
    <property type="term" value="F:beta-N-acetylhexosaminidase activity"/>
    <property type="evidence" value="ECO:0007669"/>
    <property type="project" value="UniProtKB-EC"/>
</dbReference>
<comment type="catalytic activity">
    <reaction evidence="1">
        <text>Hydrolysis of terminal non-reducing N-acetyl-D-hexosamine residues in N-acetyl-beta-D-hexosaminides.</text>
        <dbReference type="EC" id="3.2.1.52"/>
    </reaction>
</comment>
<dbReference type="GO" id="GO:0005975">
    <property type="term" value="P:carbohydrate metabolic process"/>
    <property type="evidence" value="ECO:0007669"/>
    <property type="project" value="InterPro"/>
</dbReference>